<dbReference type="Proteomes" id="UP000199568">
    <property type="component" value="Unassembled WGS sequence"/>
</dbReference>
<feature type="transmembrane region" description="Helical" evidence="2">
    <location>
        <begin position="294"/>
        <end position="313"/>
    </location>
</feature>
<dbReference type="RefSeq" id="WP_090438993.1">
    <property type="nucleotide sequence ID" value="NZ_FOHU01000002.1"/>
</dbReference>
<dbReference type="OrthoDB" id="1795759at2"/>
<gene>
    <name evidence="3" type="ORF">SAMN05660297_00555</name>
</gene>
<name>A0A1H9ZH99_9FIRM</name>
<accession>A0A1H9ZH99</accession>
<evidence type="ECO:0000313" key="4">
    <source>
        <dbReference type="Proteomes" id="UP000199568"/>
    </source>
</evidence>
<keyword evidence="2" id="KW-0812">Transmembrane</keyword>
<keyword evidence="1" id="KW-0175">Coiled coil</keyword>
<dbReference type="Gene3D" id="3.40.50.450">
    <property type="match status" value="1"/>
</dbReference>
<protein>
    <recommendedName>
        <fullName evidence="5">SMODS and SLOG-associating 2TM effector domain-containing protein</fullName>
    </recommendedName>
</protein>
<keyword evidence="2" id="KW-0472">Membrane</keyword>
<evidence type="ECO:0000256" key="2">
    <source>
        <dbReference type="SAM" id="Phobius"/>
    </source>
</evidence>
<sequence length="563" mass="65405">MKKPIDFQLKDTRIPIIVGMTGHRDLVEKDVPILETKIESILEGIQEKYQETPIYIMTALAEGADTLMAQIALKLGIPYIVALPMKKEDYLEDFQEETARKTFLSLLEKAYKYYEGPYYKEVWQNQQGERAKYYEDVGVLMAEYSDFLIALWDGKYLEDMGGTSQVVKFKVAGVSEEYKQKDYLFSMVETGYVHHILTPRRRHTAPLENAFDINVYAPKGEDENQRYLKHLNNFNKDLLKLEEEKVEKNFQDNILQGYFPNPEKMNGNGNMEILKFFLVADMLSLKYQRIKNRFIEGIFCLVLIGILCFNLYGVFEKDAILIGYLSLYLIAMVLYKVSTRYDFNNKHLDYRSIAEGLRIQFYWNLAGLNEKVENYYLNKNRSELEWVRSAIKSVQILNFNTEASLQRESLAMVKGYWIDSQKEYFKKATLRHDDKISRGTSKWKKLFVIGLCIPLMILVMKHLFGQSLSEDGTALLLGLSTILPAIGALLAAKDQNRSFKELSKRYSQVGAIHERASSLLEESMKRNQMEKAQRIIFLLGKESLNENGDWISMHREKTIDLPK</sequence>
<evidence type="ECO:0000313" key="3">
    <source>
        <dbReference type="EMBL" id="SES81062.1"/>
    </source>
</evidence>
<feature type="transmembrane region" description="Helical" evidence="2">
    <location>
        <begin position="446"/>
        <end position="468"/>
    </location>
</feature>
<dbReference type="EMBL" id="FOHU01000002">
    <property type="protein sequence ID" value="SES81062.1"/>
    <property type="molecule type" value="Genomic_DNA"/>
</dbReference>
<feature type="transmembrane region" description="Helical" evidence="2">
    <location>
        <begin position="319"/>
        <end position="337"/>
    </location>
</feature>
<proteinExistence type="predicted"/>
<feature type="transmembrane region" description="Helical" evidence="2">
    <location>
        <begin position="474"/>
        <end position="492"/>
    </location>
</feature>
<feature type="coiled-coil region" evidence="1">
    <location>
        <begin position="224"/>
        <end position="251"/>
    </location>
</feature>
<dbReference type="AlphaFoldDB" id="A0A1H9ZH99"/>
<reference evidence="3 4" key="1">
    <citation type="submission" date="2016-10" db="EMBL/GenBank/DDBJ databases">
        <authorList>
            <person name="de Groot N.N."/>
        </authorList>
    </citation>
    <scope>NUCLEOTIDE SEQUENCE [LARGE SCALE GENOMIC DNA]</scope>
    <source>
        <strain evidence="3 4">DSM 18979</strain>
    </source>
</reference>
<dbReference type="SUPFAM" id="SSF102405">
    <property type="entry name" value="MCP/YpsA-like"/>
    <property type="match status" value="1"/>
</dbReference>
<dbReference type="STRING" id="426128.SAMN05660297_00555"/>
<evidence type="ECO:0000256" key="1">
    <source>
        <dbReference type="SAM" id="Coils"/>
    </source>
</evidence>
<keyword evidence="2" id="KW-1133">Transmembrane helix</keyword>
<evidence type="ECO:0008006" key="5">
    <source>
        <dbReference type="Google" id="ProtNLM"/>
    </source>
</evidence>
<organism evidence="3 4">
    <name type="scientific">Natronincola peptidivorans</name>
    <dbReference type="NCBI Taxonomy" id="426128"/>
    <lineage>
        <taxon>Bacteria</taxon>
        <taxon>Bacillati</taxon>
        <taxon>Bacillota</taxon>
        <taxon>Clostridia</taxon>
        <taxon>Peptostreptococcales</taxon>
        <taxon>Natronincolaceae</taxon>
        <taxon>Natronincola</taxon>
    </lineage>
</organism>
<keyword evidence="4" id="KW-1185">Reference proteome</keyword>